<name>A0ABT1EIZ7_9FIRM</name>
<dbReference type="RefSeq" id="WP_262069558.1">
    <property type="nucleotide sequence ID" value="NZ_JAMXOC010000016.1"/>
</dbReference>
<keyword evidence="4 8" id="KW-0540">Nuclease</keyword>
<dbReference type="InterPro" id="IPR003029">
    <property type="entry name" value="S1_domain"/>
</dbReference>
<dbReference type="EMBL" id="JAMZFV010000016">
    <property type="protein sequence ID" value="MCP1110678.1"/>
    <property type="molecule type" value="Genomic_DNA"/>
</dbReference>
<comment type="caution">
    <text evidence="11">The sequence shown here is derived from an EMBL/GenBank/DDBJ whole genome shotgun (WGS) entry which is preliminary data.</text>
</comment>
<dbReference type="Pfam" id="PF08206">
    <property type="entry name" value="OB_RNB"/>
    <property type="match status" value="1"/>
</dbReference>
<dbReference type="InterPro" id="IPR050180">
    <property type="entry name" value="RNR_Ribonuclease"/>
</dbReference>
<dbReference type="PROSITE" id="PS50126">
    <property type="entry name" value="S1"/>
    <property type="match status" value="1"/>
</dbReference>
<dbReference type="PROSITE" id="PS01175">
    <property type="entry name" value="RIBONUCLEASE_II"/>
    <property type="match status" value="1"/>
</dbReference>
<keyword evidence="3 8" id="KW-0963">Cytoplasm</keyword>
<keyword evidence="5 8" id="KW-0378">Hydrolase</keyword>
<organism evidence="11 12">
    <name type="scientific">Ohessyouella blattaphilus</name>
    <dbReference type="NCBI Taxonomy" id="2949333"/>
    <lineage>
        <taxon>Bacteria</taxon>
        <taxon>Bacillati</taxon>
        <taxon>Bacillota</taxon>
        <taxon>Clostridia</taxon>
        <taxon>Lachnospirales</taxon>
        <taxon>Lachnospiraceae</taxon>
        <taxon>Ohessyouella</taxon>
    </lineage>
</organism>
<dbReference type="SMART" id="SM00955">
    <property type="entry name" value="RNB"/>
    <property type="match status" value="1"/>
</dbReference>
<proteinExistence type="inferred from homology"/>
<evidence type="ECO:0000256" key="1">
    <source>
        <dbReference type="ARBA" id="ARBA00001849"/>
    </source>
</evidence>
<dbReference type="EC" id="3.1.13.1" evidence="8"/>
<dbReference type="NCBIfam" id="TIGR02063">
    <property type="entry name" value="RNase_R"/>
    <property type="match status" value="1"/>
</dbReference>
<evidence type="ECO:0000256" key="6">
    <source>
        <dbReference type="ARBA" id="ARBA00022839"/>
    </source>
</evidence>
<evidence type="ECO:0000256" key="2">
    <source>
        <dbReference type="ARBA" id="ARBA00004496"/>
    </source>
</evidence>
<comment type="function">
    <text evidence="8">3'-5' exoribonuclease that releases 5'-nucleoside monophosphates and is involved in maturation of structured RNAs.</text>
</comment>
<comment type="catalytic activity">
    <reaction evidence="1 8">
        <text>Exonucleolytic cleavage in the 3'- to 5'-direction to yield nucleoside 5'-phosphates.</text>
        <dbReference type="EC" id="3.1.13.1"/>
    </reaction>
</comment>
<dbReference type="SMART" id="SM00357">
    <property type="entry name" value="CSP"/>
    <property type="match status" value="2"/>
</dbReference>
<dbReference type="SMART" id="SM00316">
    <property type="entry name" value="S1"/>
    <property type="match status" value="1"/>
</dbReference>
<feature type="domain" description="S1 motif" evidence="10">
    <location>
        <begin position="630"/>
        <end position="710"/>
    </location>
</feature>
<evidence type="ECO:0000256" key="5">
    <source>
        <dbReference type="ARBA" id="ARBA00022801"/>
    </source>
</evidence>
<dbReference type="Pfam" id="PF17876">
    <property type="entry name" value="CSD2"/>
    <property type="match status" value="1"/>
</dbReference>
<evidence type="ECO:0000256" key="8">
    <source>
        <dbReference type="HAMAP-Rule" id="MF_01895"/>
    </source>
</evidence>
<dbReference type="Proteomes" id="UP001523565">
    <property type="component" value="Unassembled WGS sequence"/>
</dbReference>
<dbReference type="NCBIfam" id="TIGR00358">
    <property type="entry name" value="3_prime_RNase"/>
    <property type="match status" value="1"/>
</dbReference>
<dbReference type="InterPro" id="IPR022966">
    <property type="entry name" value="RNase_II/R_CS"/>
</dbReference>
<dbReference type="InterPro" id="IPR011805">
    <property type="entry name" value="RNase_R"/>
</dbReference>
<feature type="coiled-coil region" evidence="9">
    <location>
        <begin position="595"/>
        <end position="622"/>
    </location>
</feature>
<comment type="subcellular location">
    <subcellularLocation>
        <location evidence="2 8">Cytoplasm</location>
    </subcellularLocation>
</comment>
<dbReference type="PANTHER" id="PTHR23355:SF9">
    <property type="entry name" value="DIS3-LIKE EXONUCLEASE 2"/>
    <property type="match status" value="1"/>
</dbReference>
<evidence type="ECO:0000256" key="4">
    <source>
        <dbReference type="ARBA" id="ARBA00022722"/>
    </source>
</evidence>
<dbReference type="Pfam" id="PF00773">
    <property type="entry name" value="RNB"/>
    <property type="match status" value="1"/>
</dbReference>
<dbReference type="InterPro" id="IPR012340">
    <property type="entry name" value="NA-bd_OB-fold"/>
</dbReference>
<keyword evidence="6 8" id="KW-0269">Exonuclease</keyword>
<evidence type="ECO:0000313" key="11">
    <source>
        <dbReference type="EMBL" id="MCP1110678.1"/>
    </source>
</evidence>
<accession>A0ABT1EIZ7</accession>
<evidence type="ECO:0000313" key="12">
    <source>
        <dbReference type="Proteomes" id="UP001523565"/>
    </source>
</evidence>
<evidence type="ECO:0000256" key="3">
    <source>
        <dbReference type="ARBA" id="ARBA00022490"/>
    </source>
</evidence>
<evidence type="ECO:0000256" key="9">
    <source>
        <dbReference type="SAM" id="Coils"/>
    </source>
</evidence>
<evidence type="ECO:0000256" key="7">
    <source>
        <dbReference type="ARBA" id="ARBA00022884"/>
    </source>
</evidence>
<dbReference type="PANTHER" id="PTHR23355">
    <property type="entry name" value="RIBONUCLEASE"/>
    <property type="match status" value="1"/>
</dbReference>
<comment type="similarity">
    <text evidence="8">Belongs to the RNR ribonuclease family. RNase R subfamily.</text>
</comment>
<dbReference type="Gene3D" id="2.40.50.140">
    <property type="entry name" value="Nucleic acid-binding proteins"/>
    <property type="match status" value="3"/>
</dbReference>
<dbReference type="SUPFAM" id="SSF50249">
    <property type="entry name" value="Nucleic acid-binding proteins"/>
    <property type="match status" value="4"/>
</dbReference>
<keyword evidence="12" id="KW-1185">Reference proteome</keyword>
<dbReference type="HAMAP" id="MF_01895">
    <property type="entry name" value="RNase_R"/>
    <property type="match status" value="1"/>
</dbReference>
<dbReference type="InterPro" id="IPR011129">
    <property type="entry name" value="CSD"/>
</dbReference>
<dbReference type="CDD" id="cd04471">
    <property type="entry name" value="S1_RNase_R"/>
    <property type="match status" value="1"/>
</dbReference>
<keyword evidence="7 8" id="KW-0694">RNA-binding</keyword>
<dbReference type="InterPro" id="IPR013223">
    <property type="entry name" value="RNase_B_OB_dom"/>
</dbReference>
<evidence type="ECO:0000259" key="10">
    <source>
        <dbReference type="PROSITE" id="PS50126"/>
    </source>
</evidence>
<reference evidence="11 12" key="1">
    <citation type="journal article" date="2022" name="Genome Biol. Evol.">
        <title>Host diet, physiology and behaviors set the stage for Lachnospiraceae cladogenesis.</title>
        <authorList>
            <person name="Vera-Ponce De Leon A."/>
            <person name="Schneider M."/>
            <person name="Jahnes B.C."/>
            <person name="Sadowski V."/>
            <person name="Camuy-Velez L.A."/>
            <person name="Duan J."/>
            <person name="Sabree Z.L."/>
        </authorList>
    </citation>
    <scope>NUCLEOTIDE SEQUENCE [LARGE SCALE GENOMIC DNA]</scope>
    <source>
        <strain evidence="11 12">PAL227</strain>
    </source>
</reference>
<dbReference type="InterPro" id="IPR040476">
    <property type="entry name" value="CSD2"/>
</dbReference>
<dbReference type="InterPro" id="IPR004476">
    <property type="entry name" value="RNase_II/RNase_R"/>
</dbReference>
<dbReference type="Pfam" id="PF00575">
    <property type="entry name" value="S1"/>
    <property type="match status" value="1"/>
</dbReference>
<dbReference type="InterPro" id="IPR001900">
    <property type="entry name" value="RNase_II/R"/>
</dbReference>
<sequence>MEGSFEDKKKIIIDVLGDKRYVPMKAKELAMVLNVTKERREEFRQVLGSLVKEEKISINKKGKYKLKEAAGERLTGIYRASAKGFGFVILDDSEDPDVFISEEENKGAMDGDKVEIVIVSEPQGRSKEGAIVRIVERANTEVVGLFCRHGKQKYGFVIPDNQRFNKDIFIPEEGVRGAVDGHKVVAKLTSYGDNEKKAEGKVVQILGHENDPGVDILSIVLSHNLPTEFGERVLNQAERVSKPVSEADMAGRRDMRSWQCVTIDGEDAKDLDDAITLTKEGENYLLGVHIADVTNYVQEKSALGQEAYKRGTSVYLVDRVIPMLPHTLSNGICSLNQGEDRLCLCCLMTVNEKGEVISHEIVEGIINVDQRMTYTAVASILSDAEAEERQTYKELVPMFERMGELSKILRSRRKKRGSIDFDFPESKIILDEKGKVTEIKPYDRNVATKIIEDFMLLANETVAENFFWQELPFVYRNHEVPDEEKMQTLATFIHNFGYSMHLGQNSVKPKEVQKLLANFEGKDEEALISRLALRSMKQARYSSENSGHFGLAASYYTHFTSPIRRYPDLQIHRIIKDTLRGRMSNERIAHYQKILPEVTRHCSEMERRAEEAERDTIKLKKVEYMSGYLGKTFTGVISGITKWGMYVELPNTIEGLVHVTNMSDDHYDYYEDRYEMVGEHTGRSYKLGQNVMVKVLSTDSLQRTIDFKLVKEKEKNGKNDNEDDCQ</sequence>
<keyword evidence="9" id="KW-0175">Coiled coil</keyword>
<gene>
    <name evidence="8 11" type="primary">rnr</name>
    <name evidence="11" type="ORF">NK118_10480</name>
</gene>
<protein>
    <recommendedName>
        <fullName evidence="8">Ribonuclease R</fullName>
        <shortName evidence="8">RNase R</shortName>
        <ecNumber evidence="8">3.1.13.1</ecNumber>
    </recommendedName>
</protein>